<name>A0A6A5ZLJ6_9PLEO</name>
<evidence type="ECO:0000313" key="2">
    <source>
        <dbReference type="EMBL" id="KAF2119727.1"/>
    </source>
</evidence>
<keyword evidence="3" id="KW-1185">Reference proteome</keyword>
<proteinExistence type="predicted"/>
<dbReference type="Proteomes" id="UP000799770">
    <property type="component" value="Unassembled WGS sequence"/>
</dbReference>
<protein>
    <submittedName>
        <fullName evidence="2">Uncharacterized protein</fullName>
    </submittedName>
</protein>
<sequence length="89" mass="10335">MTRHLTRRFLWSPAVLHSPKRMVLTRDQHQPNNDRNSPPPRTAQPFTDYSPHRPDIAPACTSKYRAAVEPSIIYACHVRNCGLRHLPWP</sequence>
<organism evidence="2 3">
    <name type="scientific">Lophiotrema nucula</name>
    <dbReference type="NCBI Taxonomy" id="690887"/>
    <lineage>
        <taxon>Eukaryota</taxon>
        <taxon>Fungi</taxon>
        <taxon>Dikarya</taxon>
        <taxon>Ascomycota</taxon>
        <taxon>Pezizomycotina</taxon>
        <taxon>Dothideomycetes</taxon>
        <taxon>Pleosporomycetidae</taxon>
        <taxon>Pleosporales</taxon>
        <taxon>Lophiotremataceae</taxon>
        <taxon>Lophiotrema</taxon>
    </lineage>
</organism>
<dbReference type="AlphaFoldDB" id="A0A6A5ZLJ6"/>
<reference evidence="2" key="1">
    <citation type="journal article" date="2020" name="Stud. Mycol.">
        <title>101 Dothideomycetes genomes: a test case for predicting lifestyles and emergence of pathogens.</title>
        <authorList>
            <person name="Haridas S."/>
            <person name="Albert R."/>
            <person name="Binder M."/>
            <person name="Bloem J."/>
            <person name="Labutti K."/>
            <person name="Salamov A."/>
            <person name="Andreopoulos B."/>
            <person name="Baker S."/>
            <person name="Barry K."/>
            <person name="Bills G."/>
            <person name="Bluhm B."/>
            <person name="Cannon C."/>
            <person name="Castanera R."/>
            <person name="Culley D."/>
            <person name="Daum C."/>
            <person name="Ezra D."/>
            <person name="Gonzalez J."/>
            <person name="Henrissat B."/>
            <person name="Kuo A."/>
            <person name="Liang C."/>
            <person name="Lipzen A."/>
            <person name="Lutzoni F."/>
            <person name="Magnuson J."/>
            <person name="Mondo S."/>
            <person name="Nolan M."/>
            <person name="Ohm R."/>
            <person name="Pangilinan J."/>
            <person name="Park H.-J."/>
            <person name="Ramirez L."/>
            <person name="Alfaro M."/>
            <person name="Sun H."/>
            <person name="Tritt A."/>
            <person name="Yoshinaga Y."/>
            <person name="Zwiers L.-H."/>
            <person name="Turgeon B."/>
            <person name="Goodwin S."/>
            <person name="Spatafora J."/>
            <person name="Crous P."/>
            <person name="Grigoriev I."/>
        </authorList>
    </citation>
    <scope>NUCLEOTIDE SEQUENCE</scope>
    <source>
        <strain evidence="2">CBS 627.86</strain>
    </source>
</reference>
<feature type="region of interest" description="Disordered" evidence="1">
    <location>
        <begin position="20"/>
        <end position="52"/>
    </location>
</feature>
<dbReference type="EMBL" id="ML977315">
    <property type="protein sequence ID" value="KAF2119727.1"/>
    <property type="molecule type" value="Genomic_DNA"/>
</dbReference>
<evidence type="ECO:0000256" key="1">
    <source>
        <dbReference type="SAM" id="MobiDB-lite"/>
    </source>
</evidence>
<accession>A0A6A5ZLJ6</accession>
<gene>
    <name evidence="2" type="ORF">BDV96DRAFT_351584</name>
</gene>
<evidence type="ECO:0000313" key="3">
    <source>
        <dbReference type="Proteomes" id="UP000799770"/>
    </source>
</evidence>